<sequence length="262" mass="29570">MPQHNMPHLYTPLVGHPSILTRTSVAWPPEPPYEDSSVLVLSSRPTNDTFPSLLYVDLRLSLPVSRESTVNLAFAGFRRTLQLDPHLRYRWDRAIDSTDSDTIDEGDWEYLTDPDTGKEIEVETGIGSHPTTGRLSKYQEVWSEPAVPSKSSYVFLTLSADPEISRGFIAVLGPHAVALSHEDGLPFQSVRMYRPSVDATWSLIHKFPNLQSIIAFSHSLETYLSTFLDIFNKREGTNKLWKRGDVVEISGRAWFVFDAGIH</sequence>
<gene>
    <name evidence="1" type="ORF">BJ138DRAFT_1152559</name>
</gene>
<dbReference type="Proteomes" id="UP000790377">
    <property type="component" value="Unassembled WGS sequence"/>
</dbReference>
<organism evidence="1 2">
    <name type="scientific">Hygrophoropsis aurantiaca</name>
    <dbReference type="NCBI Taxonomy" id="72124"/>
    <lineage>
        <taxon>Eukaryota</taxon>
        <taxon>Fungi</taxon>
        <taxon>Dikarya</taxon>
        <taxon>Basidiomycota</taxon>
        <taxon>Agaricomycotina</taxon>
        <taxon>Agaricomycetes</taxon>
        <taxon>Agaricomycetidae</taxon>
        <taxon>Boletales</taxon>
        <taxon>Coniophorineae</taxon>
        <taxon>Hygrophoropsidaceae</taxon>
        <taxon>Hygrophoropsis</taxon>
    </lineage>
</organism>
<reference evidence="1" key="1">
    <citation type="journal article" date="2021" name="New Phytol.">
        <title>Evolutionary innovations through gain and loss of genes in the ectomycorrhizal Boletales.</title>
        <authorList>
            <person name="Wu G."/>
            <person name="Miyauchi S."/>
            <person name="Morin E."/>
            <person name="Kuo A."/>
            <person name="Drula E."/>
            <person name="Varga T."/>
            <person name="Kohler A."/>
            <person name="Feng B."/>
            <person name="Cao Y."/>
            <person name="Lipzen A."/>
            <person name="Daum C."/>
            <person name="Hundley H."/>
            <person name="Pangilinan J."/>
            <person name="Johnson J."/>
            <person name="Barry K."/>
            <person name="LaButti K."/>
            <person name="Ng V."/>
            <person name="Ahrendt S."/>
            <person name="Min B."/>
            <person name="Choi I.G."/>
            <person name="Park H."/>
            <person name="Plett J.M."/>
            <person name="Magnuson J."/>
            <person name="Spatafora J.W."/>
            <person name="Nagy L.G."/>
            <person name="Henrissat B."/>
            <person name="Grigoriev I.V."/>
            <person name="Yang Z.L."/>
            <person name="Xu J."/>
            <person name="Martin F.M."/>
        </authorList>
    </citation>
    <scope>NUCLEOTIDE SEQUENCE</scope>
    <source>
        <strain evidence="1">ATCC 28755</strain>
    </source>
</reference>
<comment type="caution">
    <text evidence="1">The sequence shown here is derived from an EMBL/GenBank/DDBJ whole genome shotgun (WGS) entry which is preliminary data.</text>
</comment>
<evidence type="ECO:0000313" key="2">
    <source>
        <dbReference type="Proteomes" id="UP000790377"/>
    </source>
</evidence>
<accession>A0ACB8ABT5</accession>
<name>A0ACB8ABT5_9AGAM</name>
<proteinExistence type="predicted"/>
<evidence type="ECO:0000313" key="1">
    <source>
        <dbReference type="EMBL" id="KAH7910555.1"/>
    </source>
</evidence>
<protein>
    <submittedName>
        <fullName evidence="1">Uncharacterized protein</fullName>
    </submittedName>
</protein>
<keyword evidence="2" id="KW-1185">Reference proteome</keyword>
<dbReference type="EMBL" id="MU267708">
    <property type="protein sequence ID" value="KAH7910555.1"/>
    <property type="molecule type" value="Genomic_DNA"/>
</dbReference>
<feature type="non-terminal residue" evidence="1">
    <location>
        <position position="262"/>
    </location>
</feature>